<evidence type="ECO:0000313" key="3">
    <source>
        <dbReference type="Proteomes" id="UP000006591"/>
    </source>
</evidence>
<dbReference type="Proteomes" id="UP000006591">
    <property type="component" value="Chromosome 10"/>
</dbReference>
<protein>
    <submittedName>
        <fullName evidence="2">Uncharacterized protein</fullName>
    </submittedName>
</protein>
<feature type="compositionally biased region" description="Basic and acidic residues" evidence="1">
    <location>
        <begin position="147"/>
        <end position="166"/>
    </location>
</feature>
<feature type="region of interest" description="Disordered" evidence="1">
    <location>
        <begin position="1"/>
        <end position="45"/>
    </location>
</feature>
<feature type="compositionally biased region" description="Basic residues" evidence="1">
    <location>
        <begin position="21"/>
        <end position="34"/>
    </location>
</feature>
<feature type="compositionally biased region" description="Pro residues" evidence="1">
    <location>
        <begin position="1"/>
        <end position="11"/>
    </location>
</feature>
<feature type="region of interest" description="Disordered" evidence="1">
    <location>
        <begin position="196"/>
        <end position="231"/>
    </location>
</feature>
<reference evidence="2" key="2">
    <citation type="submission" date="2018-04" db="EMBL/GenBank/DDBJ databases">
        <title>OnivRS2 (Oryza nivara Reference Sequence Version 2).</title>
        <authorList>
            <person name="Zhang J."/>
            <person name="Kudrna D."/>
            <person name="Lee S."/>
            <person name="Talag J."/>
            <person name="Rajasekar S."/>
            <person name="Welchert J."/>
            <person name="Hsing Y.-I."/>
            <person name="Wing R.A."/>
        </authorList>
    </citation>
    <scope>NUCLEOTIDE SEQUENCE [LARGE SCALE GENOMIC DNA]</scope>
</reference>
<dbReference type="Gramene" id="ONIVA10G15490.1">
    <property type="protein sequence ID" value="ONIVA10G15490.1"/>
    <property type="gene ID" value="ONIVA10G15490"/>
</dbReference>
<dbReference type="HOGENOM" id="CLU_1067042_0_0_1"/>
<dbReference type="AlphaFoldDB" id="A0A0E0IUC5"/>
<evidence type="ECO:0000313" key="2">
    <source>
        <dbReference type="EnsemblPlants" id="ONIVA10G15490.1"/>
    </source>
</evidence>
<evidence type="ECO:0000256" key="1">
    <source>
        <dbReference type="SAM" id="MobiDB-lite"/>
    </source>
</evidence>
<keyword evidence="3" id="KW-1185">Reference proteome</keyword>
<organism evidence="2">
    <name type="scientific">Oryza nivara</name>
    <name type="common">Indian wild rice</name>
    <name type="synonym">Oryza sativa f. spontanea</name>
    <dbReference type="NCBI Taxonomy" id="4536"/>
    <lineage>
        <taxon>Eukaryota</taxon>
        <taxon>Viridiplantae</taxon>
        <taxon>Streptophyta</taxon>
        <taxon>Embryophyta</taxon>
        <taxon>Tracheophyta</taxon>
        <taxon>Spermatophyta</taxon>
        <taxon>Magnoliopsida</taxon>
        <taxon>Liliopsida</taxon>
        <taxon>Poales</taxon>
        <taxon>Poaceae</taxon>
        <taxon>BOP clade</taxon>
        <taxon>Oryzoideae</taxon>
        <taxon>Oryzeae</taxon>
        <taxon>Oryzinae</taxon>
        <taxon>Oryza</taxon>
    </lineage>
</organism>
<feature type="region of interest" description="Disordered" evidence="1">
    <location>
        <begin position="139"/>
        <end position="173"/>
    </location>
</feature>
<dbReference type="EnsemblPlants" id="ONIVA10G15490.1">
    <property type="protein sequence ID" value="ONIVA10G15490.1"/>
    <property type="gene ID" value="ONIVA10G15490"/>
</dbReference>
<accession>A0A0E0IUC5</accession>
<proteinExistence type="predicted"/>
<reference evidence="2" key="1">
    <citation type="submission" date="2015-04" db="UniProtKB">
        <authorList>
            <consortium name="EnsemblPlants"/>
        </authorList>
    </citation>
    <scope>IDENTIFICATION</scope>
    <source>
        <strain evidence="2">SL10</strain>
    </source>
</reference>
<sequence length="261" mass="28440">MLGAAAPPPPARRATAGTPPARHHQRCHRTRNSHRQSCSHLKQHDPLSPVAVRQCPIPQVNLDSHQERFSSGRVFSPCIGLLWQPGIPPGSQPIPWEKGLRGKLSRGKVPDLRRSGIFPLSIRRCFSLAQPESLLSRANNSGCRRASFSDETRHRRDSSSGEKDKPFYSFPSSPPPRLPISLYGLSACIAGTDAWHRGSRGNDDEATCRQRGHTAPSRRGQGGSKAARLTGRGGAEAQIRLLLLTARHPPAVARLGLCVPL</sequence>
<feature type="compositionally biased region" description="Basic and acidic residues" evidence="1">
    <location>
        <begin position="196"/>
        <end position="208"/>
    </location>
</feature>
<name>A0A0E0IUC5_ORYNI</name>